<dbReference type="AlphaFoldDB" id="A0A1B7NKG9"/>
<dbReference type="OrthoDB" id="2238745at2759"/>
<feature type="region of interest" description="Disordered" evidence="1">
    <location>
        <begin position="180"/>
        <end position="202"/>
    </location>
</feature>
<evidence type="ECO:0000313" key="2">
    <source>
        <dbReference type="EMBL" id="OAX77313.1"/>
    </source>
</evidence>
<protein>
    <submittedName>
        <fullName evidence="2">Uncharacterized protein</fullName>
    </submittedName>
</protein>
<comment type="caution">
    <text evidence="2">The sequence shown here is derived from an EMBL/GenBank/DDBJ whole genome shotgun (WGS) entry which is preliminary data.</text>
</comment>
<keyword evidence="3" id="KW-1185">Reference proteome</keyword>
<organism evidence="2 3">
    <name type="scientific">Emergomyces africanus</name>
    <dbReference type="NCBI Taxonomy" id="1955775"/>
    <lineage>
        <taxon>Eukaryota</taxon>
        <taxon>Fungi</taxon>
        <taxon>Dikarya</taxon>
        <taxon>Ascomycota</taxon>
        <taxon>Pezizomycotina</taxon>
        <taxon>Eurotiomycetes</taxon>
        <taxon>Eurotiomycetidae</taxon>
        <taxon>Onygenales</taxon>
        <taxon>Ajellomycetaceae</taxon>
        <taxon>Emergomyces</taxon>
    </lineage>
</organism>
<proteinExistence type="predicted"/>
<feature type="compositionally biased region" description="Low complexity" evidence="1">
    <location>
        <begin position="88"/>
        <end position="109"/>
    </location>
</feature>
<dbReference type="STRING" id="1658172.A0A1B7NKG9"/>
<evidence type="ECO:0000313" key="3">
    <source>
        <dbReference type="Proteomes" id="UP000091918"/>
    </source>
</evidence>
<gene>
    <name evidence="2" type="ORF">ACJ72_08391</name>
</gene>
<feature type="region of interest" description="Disordered" evidence="1">
    <location>
        <begin position="63"/>
        <end position="116"/>
    </location>
</feature>
<sequence>IILRLSKPDERDPSKRRHFEISIDSPFHIMSCLAAQSNLYLPAYSSPSQPQELNQNLACGCKNAADRNTRTPPSSSTFPPTPQPPTSPATTPTTPTTLTTNHNNNNNNNNHDRQTPTPRLIHLLRTPSFAPPSFEELTPPPPLPTPPPDYTSIVPDDVDDPRAGLHDYFERLHVAEREYEEGMRGRSSQVDVPLTPGGRVHRSMDIPRERVRVGVGVGVGGGGIVDDVNVNDG</sequence>
<name>A0A1B7NKG9_9EURO</name>
<accession>A0A1B7NKG9</accession>
<evidence type="ECO:0000256" key="1">
    <source>
        <dbReference type="SAM" id="MobiDB-lite"/>
    </source>
</evidence>
<dbReference type="EMBL" id="LGUA01002841">
    <property type="protein sequence ID" value="OAX77313.1"/>
    <property type="molecule type" value="Genomic_DNA"/>
</dbReference>
<feature type="non-terminal residue" evidence="2">
    <location>
        <position position="1"/>
    </location>
</feature>
<dbReference type="Proteomes" id="UP000091918">
    <property type="component" value="Unassembled WGS sequence"/>
</dbReference>
<reference evidence="2 3" key="1">
    <citation type="submission" date="2015-07" db="EMBL/GenBank/DDBJ databases">
        <title>Emmonsia species relationships and genome sequence.</title>
        <authorList>
            <person name="Cuomo C.A."/>
            <person name="Schwartz I.S."/>
            <person name="Kenyon C."/>
            <person name="de Hoog G.S."/>
            <person name="Govender N.P."/>
            <person name="Botha A."/>
            <person name="Moreno L."/>
            <person name="de Vries M."/>
            <person name="Munoz J.F."/>
            <person name="Stielow J.B."/>
        </authorList>
    </citation>
    <scope>NUCLEOTIDE SEQUENCE [LARGE SCALE GENOMIC DNA]</scope>
    <source>
        <strain evidence="2 3">CBS 136260</strain>
    </source>
</reference>